<evidence type="ECO:0000256" key="12">
    <source>
        <dbReference type="ARBA" id="ARBA00023277"/>
    </source>
</evidence>
<evidence type="ECO:0000256" key="9">
    <source>
        <dbReference type="ARBA" id="ARBA00022777"/>
    </source>
</evidence>
<dbReference type="Proteomes" id="UP000319804">
    <property type="component" value="Unassembled WGS sequence"/>
</dbReference>
<comment type="subunit">
    <text evidence="3">Monomer.</text>
</comment>
<evidence type="ECO:0000256" key="14">
    <source>
        <dbReference type="ARBA" id="ARBA00049067"/>
    </source>
</evidence>
<name>A0A543L0C8_9MICO</name>
<keyword evidence="12" id="KW-0119">Carbohydrate metabolism</keyword>
<dbReference type="GO" id="GO:0005524">
    <property type="term" value="F:ATP binding"/>
    <property type="evidence" value="ECO:0007669"/>
    <property type="project" value="UniProtKB-KW"/>
</dbReference>
<comment type="caution">
    <text evidence="16">The sequence shown here is derived from an EMBL/GenBank/DDBJ whole genome shotgun (WGS) entry which is preliminary data.</text>
</comment>
<proteinExistence type="inferred from homology"/>
<feature type="domain" description="Maltokinase N-terminal cap" evidence="15">
    <location>
        <begin position="11"/>
        <end position="95"/>
    </location>
</feature>
<accession>A0A543L0C8</accession>
<dbReference type="InterPro" id="IPR040999">
    <property type="entry name" value="Mak_N_cap"/>
</dbReference>
<comment type="catalytic activity">
    <reaction evidence="14">
        <text>D-maltose + ATP = alpha-maltose 1-phosphate + ADP + H(+)</text>
        <dbReference type="Rhea" id="RHEA:31915"/>
        <dbReference type="ChEBI" id="CHEBI:15378"/>
        <dbReference type="ChEBI" id="CHEBI:17306"/>
        <dbReference type="ChEBI" id="CHEBI:30616"/>
        <dbReference type="ChEBI" id="CHEBI:63576"/>
        <dbReference type="ChEBI" id="CHEBI:456216"/>
        <dbReference type="EC" id="2.7.1.175"/>
    </reaction>
</comment>
<evidence type="ECO:0000256" key="11">
    <source>
        <dbReference type="ARBA" id="ARBA00023056"/>
    </source>
</evidence>
<keyword evidence="11" id="KW-0320">Glycogen biosynthesis</keyword>
<dbReference type="GO" id="GO:0016301">
    <property type="term" value="F:kinase activity"/>
    <property type="evidence" value="ECO:0007669"/>
    <property type="project" value="UniProtKB-KW"/>
</dbReference>
<reference evidence="16 17" key="1">
    <citation type="submission" date="2019-06" db="EMBL/GenBank/DDBJ databases">
        <title>Sequencing the genomes of 1000 actinobacteria strains.</title>
        <authorList>
            <person name="Klenk H.-P."/>
        </authorList>
    </citation>
    <scope>NUCLEOTIDE SEQUENCE [LARGE SCALE GENOMIC DNA]</scope>
    <source>
        <strain evidence="16 17">DSM 20427</strain>
    </source>
</reference>
<evidence type="ECO:0000256" key="1">
    <source>
        <dbReference type="ARBA" id="ARBA00004964"/>
    </source>
</evidence>
<evidence type="ECO:0000313" key="16">
    <source>
        <dbReference type="EMBL" id="TQN00779.1"/>
    </source>
</evidence>
<evidence type="ECO:0000259" key="15">
    <source>
        <dbReference type="Pfam" id="PF18085"/>
    </source>
</evidence>
<dbReference type="Pfam" id="PF18085">
    <property type="entry name" value="Mak_N_cap"/>
    <property type="match status" value="1"/>
</dbReference>
<evidence type="ECO:0000256" key="5">
    <source>
        <dbReference type="ARBA" id="ARBA00013882"/>
    </source>
</evidence>
<evidence type="ECO:0000256" key="8">
    <source>
        <dbReference type="ARBA" id="ARBA00022741"/>
    </source>
</evidence>
<comment type="pathway">
    <text evidence="1">Glycan biosynthesis; glycogen biosynthesis.</text>
</comment>
<gene>
    <name evidence="16" type="ORF">FHX68_0899</name>
</gene>
<dbReference type="SUPFAM" id="SSF56112">
    <property type="entry name" value="Protein kinase-like (PK-like)"/>
    <property type="match status" value="1"/>
</dbReference>
<dbReference type="EC" id="2.7.1.175" evidence="4"/>
<keyword evidence="6" id="KW-0321">Glycogen metabolism</keyword>
<evidence type="ECO:0000256" key="2">
    <source>
        <dbReference type="ARBA" id="ARBA00006219"/>
    </source>
</evidence>
<keyword evidence="17" id="KW-1185">Reference proteome</keyword>
<dbReference type="GO" id="GO:0005978">
    <property type="term" value="P:glycogen biosynthetic process"/>
    <property type="evidence" value="ECO:0007669"/>
    <property type="project" value="UniProtKB-UniPathway"/>
</dbReference>
<evidence type="ECO:0000256" key="13">
    <source>
        <dbReference type="ARBA" id="ARBA00031251"/>
    </source>
</evidence>
<dbReference type="OrthoDB" id="3787729at2"/>
<evidence type="ECO:0000256" key="7">
    <source>
        <dbReference type="ARBA" id="ARBA00022679"/>
    </source>
</evidence>
<evidence type="ECO:0000256" key="4">
    <source>
        <dbReference type="ARBA" id="ARBA00011962"/>
    </source>
</evidence>
<evidence type="ECO:0000256" key="3">
    <source>
        <dbReference type="ARBA" id="ARBA00011245"/>
    </source>
</evidence>
<dbReference type="EMBL" id="VFPS01000001">
    <property type="protein sequence ID" value="TQN00779.1"/>
    <property type="molecule type" value="Genomic_DNA"/>
</dbReference>
<dbReference type="Gene3D" id="3.90.1200.10">
    <property type="match status" value="1"/>
</dbReference>
<keyword evidence="7" id="KW-0808">Transferase</keyword>
<dbReference type="InterPro" id="IPR011009">
    <property type="entry name" value="Kinase-like_dom_sf"/>
</dbReference>
<keyword evidence="8" id="KW-0547">Nucleotide-binding</keyword>
<dbReference type="UniPathway" id="UPA00164"/>
<comment type="similarity">
    <text evidence="2">Belongs to the aminoglycoside phosphotransferase family.</text>
</comment>
<keyword evidence="9" id="KW-0418">Kinase</keyword>
<dbReference type="RefSeq" id="WP_141379233.1">
    <property type="nucleotide sequence ID" value="NZ_BJNA01000004.1"/>
</dbReference>
<keyword evidence="10" id="KW-0067">ATP-binding</keyword>
<evidence type="ECO:0000313" key="17">
    <source>
        <dbReference type="Proteomes" id="UP000319804"/>
    </source>
</evidence>
<organism evidence="16 17">
    <name type="scientific">Microbacterium lacticum</name>
    <dbReference type="NCBI Taxonomy" id="33885"/>
    <lineage>
        <taxon>Bacteria</taxon>
        <taxon>Bacillati</taxon>
        <taxon>Actinomycetota</taxon>
        <taxon>Actinomycetes</taxon>
        <taxon>Micrococcales</taxon>
        <taxon>Microbacteriaceae</taxon>
        <taxon>Microbacterium</taxon>
    </lineage>
</organism>
<evidence type="ECO:0000256" key="6">
    <source>
        <dbReference type="ARBA" id="ARBA00022600"/>
    </source>
</evidence>
<evidence type="ECO:0000256" key="10">
    <source>
        <dbReference type="ARBA" id="ARBA00022840"/>
    </source>
</evidence>
<dbReference type="AlphaFoldDB" id="A0A543L0C8"/>
<protein>
    <recommendedName>
        <fullName evidence="5">Maltokinase</fullName>
        <ecNumber evidence="4">2.7.1.175</ecNumber>
    </recommendedName>
    <alternativeName>
        <fullName evidence="13">Maltose-1-phosphate synthase</fullName>
    </alternativeName>
</protein>
<sequence length="465" mass="49974">MHGTLALLTAWLARQRWFAGTAACPRLRVLADRELATDDPAVRVRLLVLVDEAPEPRVVYQVPLVERATAGDAAAGEGFIGLREDGVALIDGPHDPAFTAALLSLVAPAAPPSTAEVLRGEQSNTSIIFRAVDPAAAPDRTPVICKVFRVLHPGLNPDIELQSALSAAGSPHVPRVVGRLDGSWRDPDFAAEQADAPNTLDAPDAALHGSLAFAQEFYPGVEDAWRVALRAARGGVDFADAADALGRATADVHLDLARLFPHPEATPDQRATLVAAWHRRLRIALAEVPQLAPWADDIRHRYTAAEAAPWPRLQRVHGDYHLGQVLQVPGRGWVLLDFEGEPMRPMGERSAPDLALRDVAGMLRSFDYVEGSLTLARSQTTGLDADARGLDAQEDADDDRARAWAVSARTAFLAGYRAGSGASPEGALLDALELDKAVYEAIYEARHRPAWLPIPLAAVARLATR</sequence>